<comment type="similarity">
    <text evidence="4">Belongs to the HIPP family.</text>
</comment>
<dbReference type="AlphaFoldDB" id="A0A452YYK6"/>
<dbReference type="EnsemblPlants" id="AET1Gv20573100.1">
    <property type="protein sequence ID" value="AET1Gv20573100.1"/>
    <property type="gene ID" value="AET1Gv20573100"/>
</dbReference>
<evidence type="ECO:0000313" key="7">
    <source>
        <dbReference type="EnsemblPlants" id="AET1Gv20573100.1"/>
    </source>
</evidence>
<feature type="compositionally biased region" description="Basic and acidic residues" evidence="5">
    <location>
        <begin position="185"/>
        <end position="207"/>
    </location>
</feature>
<evidence type="ECO:0000256" key="2">
    <source>
        <dbReference type="ARBA" id="ARBA00022723"/>
    </source>
</evidence>
<dbReference type="GO" id="GO:0046872">
    <property type="term" value="F:metal ion binding"/>
    <property type="evidence" value="ECO:0007669"/>
    <property type="project" value="UniProtKB-KW"/>
</dbReference>
<feature type="region of interest" description="Disordered" evidence="5">
    <location>
        <begin position="264"/>
        <end position="283"/>
    </location>
</feature>
<evidence type="ECO:0000313" key="8">
    <source>
        <dbReference type="Proteomes" id="UP000015105"/>
    </source>
</evidence>
<reference evidence="7" key="3">
    <citation type="journal article" date="2017" name="Nature">
        <title>Genome sequence of the progenitor of the wheat D genome Aegilops tauschii.</title>
        <authorList>
            <person name="Luo M.C."/>
            <person name="Gu Y.Q."/>
            <person name="Puiu D."/>
            <person name="Wang H."/>
            <person name="Twardziok S.O."/>
            <person name="Deal K.R."/>
            <person name="Huo N."/>
            <person name="Zhu T."/>
            <person name="Wang L."/>
            <person name="Wang Y."/>
            <person name="McGuire P.E."/>
            <person name="Liu S."/>
            <person name="Long H."/>
            <person name="Ramasamy R.K."/>
            <person name="Rodriguez J.C."/>
            <person name="Van S.L."/>
            <person name="Yuan L."/>
            <person name="Wang Z."/>
            <person name="Xia Z."/>
            <person name="Xiao L."/>
            <person name="Anderson O.D."/>
            <person name="Ouyang S."/>
            <person name="Liang Y."/>
            <person name="Zimin A.V."/>
            <person name="Pertea G."/>
            <person name="Qi P."/>
            <person name="Bennetzen J.L."/>
            <person name="Dai X."/>
            <person name="Dawson M.W."/>
            <person name="Muller H.G."/>
            <person name="Kugler K."/>
            <person name="Rivarola-Duarte L."/>
            <person name="Spannagl M."/>
            <person name="Mayer K.F.X."/>
            <person name="Lu F.H."/>
            <person name="Bevan M.W."/>
            <person name="Leroy P."/>
            <person name="Li P."/>
            <person name="You F.M."/>
            <person name="Sun Q."/>
            <person name="Liu Z."/>
            <person name="Lyons E."/>
            <person name="Wicker T."/>
            <person name="Salzberg S.L."/>
            <person name="Devos K.M."/>
            <person name="Dvorak J."/>
        </authorList>
    </citation>
    <scope>NUCLEOTIDE SEQUENCE [LARGE SCALE GENOMIC DNA]</scope>
    <source>
        <strain evidence="7">cv. AL8/78</strain>
    </source>
</reference>
<feature type="region of interest" description="Disordered" evidence="5">
    <location>
        <begin position="128"/>
        <end position="252"/>
    </location>
</feature>
<dbReference type="PROSITE" id="PS50846">
    <property type="entry name" value="HMA_2"/>
    <property type="match status" value="1"/>
</dbReference>
<feature type="compositionally biased region" description="Low complexity" evidence="5">
    <location>
        <begin position="274"/>
        <end position="283"/>
    </location>
</feature>
<organism evidence="7 8">
    <name type="scientific">Aegilops tauschii subsp. strangulata</name>
    <name type="common">Goatgrass</name>
    <dbReference type="NCBI Taxonomy" id="200361"/>
    <lineage>
        <taxon>Eukaryota</taxon>
        <taxon>Viridiplantae</taxon>
        <taxon>Streptophyta</taxon>
        <taxon>Embryophyta</taxon>
        <taxon>Tracheophyta</taxon>
        <taxon>Spermatophyta</taxon>
        <taxon>Magnoliopsida</taxon>
        <taxon>Liliopsida</taxon>
        <taxon>Poales</taxon>
        <taxon>Poaceae</taxon>
        <taxon>BOP clade</taxon>
        <taxon>Pooideae</taxon>
        <taxon>Triticodae</taxon>
        <taxon>Triticeae</taxon>
        <taxon>Triticinae</taxon>
        <taxon>Aegilops</taxon>
    </lineage>
</organism>
<protein>
    <recommendedName>
        <fullName evidence="6">HMA domain-containing protein</fullName>
    </recommendedName>
</protein>
<dbReference type="Gene3D" id="3.30.70.100">
    <property type="match status" value="1"/>
</dbReference>
<dbReference type="Gramene" id="AET1Gv20573100.1">
    <property type="protein sequence ID" value="AET1Gv20573100.1"/>
    <property type="gene ID" value="AET1Gv20573100"/>
</dbReference>
<keyword evidence="8" id="KW-1185">Reference proteome</keyword>
<dbReference type="PANTHER" id="PTHR45868">
    <property type="entry name" value="HEAVY METAL-ASSOCIATED ISOPRENYLATED PLANT PROTEIN 33-RELATED"/>
    <property type="match status" value="1"/>
</dbReference>
<dbReference type="InterPro" id="IPR036163">
    <property type="entry name" value="HMA_dom_sf"/>
</dbReference>
<dbReference type="SUPFAM" id="SSF55008">
    <property type="entry name" value="HMA, heavy metal-associated domain"/>
    <property type="match status" value="1"/>
</dbReference>
<evidence type="ECO:0000256" key="4">
    <source>
        <dbReference type="ARBA" id="ARBA00024045"/>
    </source>
</evidence>
<keyword evidence="3" id="KW-0449">Lipoprotein</keyword>
<proteinExistence type="inferred from homology"/>
<evidence type="ECO:0000256" key="1">
    <source>
        <dbReference type="ARBA" id="ARBA00022481"/>
    </source>
</evidence>
<reference evidence="8" key="2">
    <citation type="journal article" date="2017" name="Nat. Plants">
        <title>The Aegilops tauschii genome reveals multiple impacts of transposons.</title>
        <authorList>
            <person name="Zhao G."/>
            <person name="Zou C."/>
            <person name="Li K."/>
            <person name="Wang K."/>
            <person name="Li T."/>
            <person name="Gao L."/>
            <person name="Zhang X."/>
            <person name="Wang H."/>
            <person name="Yang Z."/>
            <person name="Liu X."/>
            <person name="Jiang W."/>
            <person name="Mao L."/>
            <person name="Kong X."/>
            <person name="Jiao Y."/>
            <person name="Jia J."/>
        </authorList>
    </citation>
    <scope>NUCLEOTIDE SEQUENCE [LARGE SCALE GENOMIC DNA]</scope>
    <source>
        <strain evidence="8">cv. AL8/78</strain>
    </source>
</reference>
<evidence type="ECO:0000256" key="5">
    <source>
        <dbReference type="SAM" id="MobiDB-lite"/>
    </source>
</evidence>
<dbReference type="Pfam" id="PF00403">
    <property type="entry name" value="HMA"/>
    <property type="match status" value="1"/>
</dbReference>
<dbReference type="InterPro" id="IPR006121">
    <property type="entry name" value="HMA_dom"/>
</dbReference>
<name>A0A452YYK6_AEGTS</name>
<feature type="domain" description="HMA" evidence="6">
    <location>
        <begin position="65"/>
        <end position="130"/>
    </location>
</feature>
<keyword evidence="3" id="KW-0636">Prenylation</keyword>
<dbReference type="CDD" id="cd00371">
    <property type="entry name" value="HMA"/>
    <property type="match status" value="1"/>
</dbReference>
<reference evidence="8" key="1">
    <citation type="journal article" date="2014" name="Science">
        <title>Ancient hybridizations among the ancestral genomes of bread wheat.</title>
        <authorList>
            <consortium name="International Wheat Genome Sequencing Consortium,"/>
            <person name="Marcussen T."/>
            <person name="Sandve S.R."/>
            <person name="Heier L."/>
            <person name="Spannagl M."/>
            <person name="Pfeifer M."/>
            <person name="Jakobsen K.S."/>
            <person name="Wulff B.B."/>
            <person name="Steuernagel B."/>
            <person name="Mayer K.F."/>
            <person name="Olsen O.A."/>
        </authorList>
    </citation>
    <scope>NUCLEOTIDE SEQUENCE [LARGE SCALE GENOMIC DNA]</scope>
    <source>
        <strain evidence="8">cv. AL8/78</strain>
    </source>
</reference>
<keyword evidence="1" id="KW-0488">Methylation</keyword>
<evidence type="ECO:0000259" key="6">
    <source>
        <dbReference type="PROSITE" id="PS50846"/>
    </source>
</evidence>
<dbReference type="STRING" id="200361.A0A452YYK6"/>
<accession>A0A452YYK6</accession>
<reference evidence="7" key="5">
    <citation type="journal article" date="2021" name="G3 (Bethesda)">
        <title>Aegilops tauschii genome assembly Aet v5.0 features greater sequence contiguity and improved annotation.</title>
        <authorList>
            <person name="Wang L."/>
            <person name="Zhu T."/>
            <person name="Rodriguez J.C."/>
            <person name="Deal K.R."/>
            <person name="Dubcovsky J."/>
            <person name="McGuire P.E."/>
            <person name="Lux T."/>
            <person name="Spannagl M."/>
            <person name="Mayer K.F.X."/>
            <person name="Baldrich P."/>
            <person name="Meyers B.C."/>
            <person name="Huo N."/>
            <person name="Gu Y.Q."/>
            <person name="Zhou H."/>
            <person name="Devos K.M."/>
            <person name="Bennetzen J.L."/>
            <person name="Unver T."/>
            <person name="Budak H."/>
            <person name="Gulick P.J."/>
            <person name="Galiba G."/>
            <person name="Kalapos B."/>
            <person name="Nelson D.R."/>
            <person name="Li P."/>
            <person name="You F.M."/>
            <person name="Luo M.C."/>
            <person name="Dvorak J."/>
        </authorList>
    </citation>
    <scope>NUCLEOTIDE SEQUENCE [LARGE SCALE GENOMIC DNA]</scope>
    <source>
        <strain evidence="7">cv. AL8/78</strain>
    </source>
</reference>
<reference evidence="7" key="4">
    <citation type="submission" date="2019-03" db="UniProtKB">
        <authorList>
            <consortium name="EnsemblPlants"/>
        </authorList>
    </citation>
    <scope>IDENTIFICATION</scope>
</reference>
<keyword evidence="2" id="KW-0479">Metal-binding</keyword>
<evidence type="ECO:0000256" key="3">
    <source>
        <dbReference type="ARBA" id="ARBA00023289"/>
    </source>
</evidence>
<dbReference type="Proteomes" id="UP000015105">
    <property type="component" value="Chromosome 1D"/>
</dbReference>
<dbReference type="PANTHER" id="PTHR45868:SF98">
    <property type="entry name" value="OS05G0368600 PROTEIN"/>
    <property type="match status" value="1"/>
</dbReference>
<sequence length="366" mass="39510">MHFTPSASDQTRPIYLPNPTAEAASIKPSLPTIRRYFPFLPLPLHLPSLLTEQTVLLMATEPLQCKTLVLRVSIHCEGCKKKVKKVLQGVDGVYRCDIDARSNKVTVAVTGNVSADALLKRLRRSGKNAQLWPEQQQQQQQQLAVGTQRHGETKNDAIQPDKPGGTGTAHKPASGDEGTNAADKSNSKATHEEDPNKVVRETAKPAQDDPASTNADADGNDAVSHRSKEPTAEQSNGPERKRKQLRQEEKPVDAIATVVVAAASDQGSHTCHSPPHLQQQQPPPVHVLSYSMARPSASAAYYAAAPATAAPGARSLPPQELPYTYPPCCHYSQPSPWAPQTGAASPARYSYADLFSDDNANSCRVM</sequence>